<name>A0A498J0V2_MALDO</name>
<evidence type="ECO:0000313" key="3">
    <source>
        <dbReference type="Proteomes" id="UP000290289"/>
    </source>
</evidence>
<reference evidence="2 3" key="1">
    <citation type="submission" date="2018-10" db="EMBL/GenBank/DDBJ databases">
        <title>A high-quality apple genome assembly.</title>
        <authorList>
            <person name="Hu J."/>
        </authorList>
    </citation>
    <scope>NUCLEOTIDE SEQUENCE [LARGE SCALE GENOMIC DNA]</scope>
    <source>
        <strain evidence="3">cv. HFTH1</strain>
        <tissue evidence="2">Young leaf</tissue>
    </source>
</reference>
<protein>
    <submittedName>
        <fullName evidence="2">Uncharacterized protein</fullName>
    </submittedName>
</protein>
<proteinExistence type="inferred from homology"/>
<evidence type="ECO:0000256" key="1">
    <source>
        <dbReference type="ARBA" id="ARBA00006974"/>
    </source>
</evidence>
<accession>A0A498J0V2</accession>
<dbReference type="InterPro" id="IPR003676">
    <property type="entry name" value="SAUR_fam"/>
</dbReference>
<comment type="caution">
    <text evidence="2">The sequence shown here is derived from an EMBL/GenBank/DDBJ whole genome shotgun (WGS) entry which is preliminary data.</text>
</comment>
<dbReference type="PANTHER" id="PTHR31929">
    <property type="entry name" value="SAUR-LIKE AUXIN-RESPONSIVE PROTEIN FAMILY-RELATED"/>
    <property type="match status" value="1"/>
</dbReference>
<evidence type="ECO:0000313" key="2">
    <source>
        <dbReference type="EMBL" id="RXH87572.1"/>
    </source>
</evidence>
<comment type="similarity">
    <text evidence="1">Belongs to the ARG7 family.</text>
</comment>
<sequence length="141" mass="16001">MGQEPSLFLVRSKLENLGLKGELPFSGRIPTESLVPVFSRRIKKPWVFACPVRKIFDTQPQTRPLRRPVIDVPKGYFAVYVGESKRKLFVIPVLCLNQPSFQDLLNQAEEGFGYGHPMGGITIPCSEDRSLHLITNSWMRS</sequence>
<dbReference type="AlphaFoldDB" id="A0A498J0V2"/>
<keyword evidence="3" id="KW-1185">Reference proteome</keyword>
<gene>
    <name evidence="2" type="ORF">DVH24_034472</name>
</gene>
<organism evidence="2 3">
    <name type="scientific">Malus domestica</name>
    <name type="common">Apple</name>
    <name type="synonym">Pyrus malus</name>
    <dbReference type="NCBI Taxonomy" id="3750"/>
    <lineage>
        <taxon>Eukaryota</taxon>
        <taxon>Viridiplantae</taxon>
        <taxon>Streptophyta</taxon>
        <taxon>Embryophyta</taxon>
        <taxon>Tracheophyta</taxon>
        <taxon>Spermatophyta</taxon>
        <taxon>Magnoliopsida</taxon>
        <taxon>eudicotyledons</taxon>
        <taxon>Gunneridae</taxon>
        <taxon>Pentapetalae</taxon>
        <taxon>rosids</taxon>
        <taxon>fabids</taxon>
        <taxon>Rosales</taxon>
        <taxon>Rosaceae</taxon>
        <taxon>Amygdaloideae</taxon>
        <taxon>Maleae</taxon>
        <taxon>Malus</taxon>
    </lineage>
</organism>
<dbReference type="Proteomes" id="UP000290289">
    <property type="component" value="Chromosome 10"/>
</dbReference>
<dbReference type="Pfam" id="PF02519">
    <property type="entry name" value="Auxin_inducible"/>
    <property type="match status" value="1"/>
</dbReference>
<dbReference type="EMBL" id="RDQH01000336">
    <property type="protein sequence ID" value="RXH87572.1"/>
    <property type="molecule type" value="Genomic_DNA"/>
</dbReference>
<dbReference type="GO" id="GO:0009733">
    <property type="term" value="P:response to auxin"/>
    <property type="evidence" value="ECO:0007669"/>
    <property type="project" value="InterPro"/>
</dbReference>